<dbReference type="HOGENOM" id="CLU_3243009_0_0_1"/>
<reference evidence="1" key="1">
    <citation type="journal article" date="2013" name="Nat. Commun.">
        <title>Whole-genome sequencing of Oryza brachyantha reveals mechanisms underlying Oryza genome evolution.</title>
        <authorList>
            <person name="Chen J."/>
            <person name="Huang Q."/>
            <person name="Gao D."/>
            <person name="Wang J."/>
            <person name="Lang Y."/>
            <person name="Liu T."/>
            <person name="Li B."/>
            <person name="Bai Z."/>
            <person name="Luis Goicoechea J."/>
            <person name="Liang C."/>
            <person name="Chen C."/>
            <person name="Zhang W."/>
            <person name="Sun S."/>
            <person name="Liao Y."/>
            <person name="Zhang X."/>
            <person name="Yang L."/>
            <person name="Song C."/>
            <person name="Wang M."/>
            <person name="Shi J."/>
            <person name="Liu G."/>
            <person name="Liu J."/>
            <person name="Zhou H."/>
            <person name="Zhou W."/>
            <person name="Yu Q."/>
            <person name="An N."/>
            <person name="Chen Y."/>
            <person name="Cai Q."/>
            <person name="Wang B."/>
            <person name="Liu B."/>
            <person name="Min J."/>
            <person name="Huang Y."/>
            <person name="Wu H."/>
            <person name="Li Z."/>
            <person name="Zhang Y."/>
            <person name="Yin Y."/>
            <person name="Song W."/>
            <person name="Jiang J."/>
            <person name="Jackson S.A."/>
            <person name="Wing R.A."/>
            <person name="Wang J."/>
            <person name="Chen M."/>
        </authorList>
    </citation>
    <scope>NUCLEOTIDE SEQUENCE [LARGE SCALE GENOMIC DNA]</scope>
    <source>
        <strain evidence="1">cv. IRGC 101232</strain>
    </source>
</reference>
<dbReference type="Proteomes" id="UP000006038">
    <property type="component" value="Chromosome 12"/>
</dbReference>
<accession>J3NF31</accession>
<name>J3NF31_ORYBR</name>
<evidence type="ECO:0000313" key="2">
    <source>
        <dbReference type="Proteomes" id="UP000006038"/>
    </source>
</evidence>
<dbReference type="EnsemblPlants" id="OB12G25890.1">
    <property type="protein sequence ID" value="OB12G25890.1"/>
    <property type="gene ID" value="OB12G25890"/>
</dbReference>
<evidence type="ECO:0000313" key="1">
    <source>
        <dbReference type="EnsemblPlants" id="OB12G25890.1"/>
    </source>
</evidence>
<dbReference type="AlphaFoldDB" id="J3NF31"/>
<proteinExistence type="predicted"/>
<keyword evidence="2" id="KW-1185">Reference proteome</keyword>
<sequence length="43" mass="4628">MCNPKSSCVRHIQPNNLGLITVCCSKVSPFNSKCKGACDNCII</sequence>
<protein>
    <submittedName>
        <fullName evidence="1">Uncharacterized protein</fullName>
    </submittedName>
</protein>
<reference evidence="1" key="2">
    <citation type="submission" date="2013-04" db="UniProtKB">
        <authorList>
            <consortium name="EnsemblPlants"/>
        </authorList>
    </citation>
    <scope>IDENTIFICATION</scope>
</reference>
<organism evidence="1">
    <name type="scientific">Oryza brachyantha</name>
    <name type="common">malo sina</name>
    <dbReference type="NCBI Taxonomy" id="4533"/>
    <lineage>
        <taxon>Eukaryota</taxon>
        <taxon>Viridiplantae</taxon>
        <taxon>Streptophyta</taxon>
        <taxon>Embryophyta</taxon>
        <taxon>Tracheophyta</taxon>
        <taxon>Spermatophyta</taxon>
        <taxon>Magnoliopsida</taxon>
        <taxon>Liliopsida</taxon>
        <taxon>Poales</taxon>
        <taxon>Poaceae</taxon>
        <taxon>BOP clade</taxon>
        <taxon>Oryzoideae</taxon>
        <taxon>Oryzeae</taxon>
        <taxon>Oryzinae</taxon>
        <taxon>Oryza</taxon>
    </lineage>
</organism>
<dbReference type="Gramene" id="OB12G25890.1">
    <property type="protein sequence ID" value="OB12G25890.1"/>
    <property type="gene ID" value="OB12G25890"/>
</dbReference>